<evidence type="ECO:0000313" key="3">
    <source>
        <dbReference type="Proteomes" id="UP000237640"/>
    </source>
</evidence>
<dbReference type="EMBL" id="PVYX01000001">
    <property type="protein sequence ID" value="PRX57956.1"/>
    <property type="molecule type" value="Genomic_DNA"/>
</dbReference>
<evidence type="ECO:0000313" key="2">
    <source>
        <dbReference type="EMBL" id="PRX57956.1"/>
    </source>
</evidence>
<reference evidence="2 3" key="1">
    <citation type="submission" date="2018-03" db="EMBL/GenBank/DDBJ databases">
        <title>Genomic Encyclopedia of Archaeal and Bacterial Type Strains, Phase II (KMG-II): from individual species to whole genera.</title>
        <authorList>
            <person name="Goeker M."/>
        </authorList>
    </citation>
    <scope>NUCLEOTIDE SEQUENCE [LARGE SCALE GENOMIC DNA]</scope>
    <source>
        <strain evidence="2 3">DSM 25027</strain>
    </source>
</reference>
<dbReference type="OrthoDB" id="675873at2"/>
<accession>A0A2T0MKC9</accession>
<keyword evidence="1" id="KW-0812">Transmembrane</keyword>
<sequence length="400" mass="46381">MDNKPSLIKRGRFELKYRGTKCLNCGHELDVSDKFCPNCSQMNSTKKVTLKDFFDEFFSSLVNYDSKLLKTLSALLIRPGSITKDYINGKRITYTNPFRFLLSLAFLYFLMFTYNTTFSDFDRQFSGFDEKIINQVRPLSYALDSTNVFNDTIALNENAQKALKQLDSLDKNELKISETLKGLDSITNFDPKKFKENNDSLILSNPSKYFASIQKESSMFGRTMKKMDFFSVVIRKDTIYSFKEAVAKYQIEDRRSNRMPFNAAASLLRVIQAPGSFINATIGKLPFVIFFFLPIFTAFIWLVYIRKKYTYTDHLIFSFHNQSLLFILLILSLIIDTIFGTASAGWFLTIFGFYLYKAMRKFYGQGRFKTIVKYIFLNTIFVFLAFFTAILLFAGSAFTY</sequence>
<dbReference type="Proteomes" id="UP000237640">
    <property type="component" value="Unassembled WGS sequence"/>
</dbReference>
<feature type="transmembrane region" description="Helical" evidence="1">
    <location>
        <begin position="324"/>
        <end position="355"/>
    </location>
</feature>
<dbReference type="InterPro" id="IPR022134">
    <property type="entry name" value="DUF3667"/>
</dbReference>
<proteinExistence type="predicted"/>
<dbReference type="AlphaFoldDB" id="A0A2T0MKC9"/>
<feature type="transmembrane region" description="Helical" evidence="1">
    <location>
        <begin position="285"/>
        <end position="304"/>
    </location>
</feature>
<dbReference type="Pfam" id="PF12412">
    <property type="entry name" value="DUF3667"/>
    <property type="match status" value="1"/>
</dbReference>
<gene>
    <name evidence="2" type="ORF">CLV81_1970</name>
</gene>
<organism evidence="2 3">
    <name type="scientific">Flagellimonas meridianipacifica</name>
    <dbReference type="NCBI Taxonomy" id="1080225"/>
    <lineage>
        <taxon>Bacteria</taxon>
        <taxon>Pseudomonadati</taxon>
        <taxon>Bacteroidota</taxon>
        <taxon>Flavobacteriia</taxon>
        <taxon>Flavobacteriales</taxon>
        <taxon>Flavobacteriaceae</taxon>
        <taxon>Flagellimonas</taxon>
    </lineage>
</organism>
<keyword evidence="3" id="KW-1185">Reference proteome</keyword>
<keyword evidence="1" id="KW-1133">Transmembrane helix</keyword>
<feature type="transmembrane region" description="Helical" evidence="1">
    <location>
        <begin position="375"/>
        <end position="398"/>
    </location>
</feature>
<comment type="caution">
    <text evidence="2">The sequence shown here is derived from an EMBL/GenBank/DDBJ whole genome shotgun (WGS) entry which is preliminary data.</text>
</comment>
<dbReference type="RefSeq" id="WP_106144811.1">
    <property type="nucleotide sequence ID" value="NZ_PVYX01000001.1"/>
</dbReference>
<protein>
    <submittedName>
        <fullName evidence="2">Uncharacterized protein DUF3667</fullName>
    </submittedName>
</protein>
<feature type="transmembrane region" description="Helical" evidence="1">
    <location>
        <begin position="98"/>
        <end position="116"/>
    </location>
</feature>
<evidence type="ECO:0000256" key="1">
    <source>
        <dbReference type="SAM" id="Phobius"/>
    </source>
</evidence>
<name>A0A2T0MKC9_9FLAO</name>
<keyword evidence="1" id="KW-0472">Membrane</keyword>